<evidence type="ECO:0000256" key="3">
    <source>
        <dbReference type="PROSITE-ProRule" id="PRU00023"/>
    </source>
</evidence>
<dbReference type="PROSITE" id="PS50297">
    <property type="entry name" value="ANK_REP_REGION"/>
    <property type="match status" value="1"/>
</dbReference>
<feature type="repeat" description="ANK" evidence="3">
    <location>
        <begin position="92"/>
        <end position="124"/>
    </location>
</feature>
<dbReference type="SMART" id="SM00248">
    <property type="entry name" value="ANK"/>
    <property type="match status" value="4"/>
</dbReference>
<dbReference type="InterPro" id="IPR002110">
    <property type="entry name" value="Ankyrin_rpt"/>
</dbReference>
<reference evidence="5" key="2">
    <citation type="submission" date="2020-04" db="EMBL/GenBank/DDBJ databases">
        <authorList>
            <consortium name="NCBI Genome Project"/>
        </authorList>
    </citation>
    <scope>NUCLEOTIDE SEQUENCE</scope>
    <source>
        <strain evidence="5">CBS 342.82</strain>
    </source>
</reference>
<dbReference type="RefSeq" id="XP_033463125.1">
    <property type="nucleotide sequence ID" value="XM_033600231.1"/>
</dbReference>
<feature type="non-terminal residue" evidence="5">
    <location>
        <position position="1"/>
    </location>
</feature>
<gene>
    <name evidence="5" type="ORF">K489DRAFT_292765</name>
</gene>
<dbReference type="Proteomes" id="UP000504637">
    <property type="component" value="Unplaced"/>
</dbReference>
<keyword evidence="1" id="KW-0677">Repeat</keyword>
<dbReference type="InterPro" id="IPR036770">
    <property type="entry name" value="Ankyrin_rpt-contain_sf"/>
</dbReference>
<dbReference type="OrthoDB" id="539213at2759"/>
<keyword evidence="4" id="KW-1185">Reference proteome</keyword>
<feature type="non-terminal residue" evidence="5">
    <location>
        <position position="133"/>
    </location>
</feature>
<dbReference type="Pfam" id="PF12796">
    <property type="entry name" value="Ank_2"/>
    <property type="match status" value="2"/>
</dbReference>
<evidence type="ECO:0000313" key="4">
    <source>
        <dbReference type="Proteomes" id="UP000504637"/>
    </source>
</evidence>
<dbReference type="AlphaFoldDB" id="A0A6J3MEP9"/>
<reference evidence="5" key="3">
    <citation type="submission" date="2025-08" db="UniProtKB">
        <authorList>
            <consortium name="RefSeq"/>
        </authorList>
    </citation>
    <scope>IDENTIFICATION</scope>
    <source>
        <strain evidence="5">CBS 342.82</strain>
    </source>
</reference>
<keyword evidence="2 3" id="KW-0040">ANK repeat</keyword>
<evidence type="ECO:0000256" key="2">
    <source>
        <dbReference type="ARBA" id="ARBA00023043"/>
    </source>
</evidence>
<dbReference type="Gene3D" id="1.25.40.20">
    <property type="entry name" value="Ankyrin repeat-containing domain"/>
    <property type="match status" value="1"/>
</dbReference>
<proteinExistence type="predicted"/>
<sequence length="133" mass="14645">ACRKNDIDIVRQLLECGANVNSCNRYNLTPAMYAAKYSSPELLDLILSYKPDLEKLSFINTSVTHWSIWRGDASMTEQIIKAGAGLHHRSFSGDTPLHFAVLSGSMDVISILLKYGADPFNQNGEGKTPLDLA</sequence>
<dbReference type="SUPFAM" id="SSF48403">
    <property type="entry name" value="Ankyrin repeat"/>
    <property type="match status" value="1"/>
</dbReference>
<reference evidence="5" key="1">
    <citation type="submission" date="2020-01" db="EMBL/GenBank/DDBJ databases">
        <authorList>
            <consortium name="DOE Joint Genome Institute"/>
            <person name="Haridas S."/>
            <person name="Albert R."/>
            <person name="Binder M."/>
            <person name="Bloem J."/>
            <person name="Labutti K."/>
            <person name="Salamov A."/>
            <person name="Andreopoulos B."/>
            <person name="Baker S.E."/>
            <person name="Barry K."/>
            <person name="Bills G."/>
            <person name="Bluhm B.H."/>
            <person name="Cannon C."/>
            <person name="Castanera R."/>
            <person name="Culley D.E."/>
            <person name="Daum C."/>
            <person name="Ezra D."/>
            <person name="Gonzalez J.B."/>
            <person name="Henrissat B."/>
            <person name="Kuo A."/>
            <person name="Liang C."/>
            <person name="Lipzen A."/>
            <person name="Lutzoni F."/>
            <person name="Magnuson J."/>
            <person name="Mondo S."/>
            <person name="Nolan M."/>
            <person name="Ohm R."/>
            <person name="Pangilinan J."/>
            <person name="Park H.-J."/>
            <person name="Ramirez L."/>
            <person name="Alfaro M."/>
            <person name="Sun H."/>
            <person name="Tritt A."/>
            <person name="Yoshinaga Y."/>
            <person name="Zwiers L.-H."/>
            <person name="Turgeon B.G."/>
            <person name="Goodwin S.B."/>
            <person name="Spatafora J.W."/>
            <person name="Crous P.W."/>
            <person name="Grigoriev I.V."/>
        </authorList>
    </citation>
    <scope>NUCLEOTIDE SEQUENCE</scope>
    <source>
        <strain evidence="5">CBS 342.82</strain>
    </source>
</reference>
<accession>A0A6J3MEP9</accession>
<dbReference type="PANTHER" id="PTHR24171">
    <property type="entry name" value="ANKYRIN REPEAT DOMAIN-CONTAINING PROTEIN 39-RELATED"/>
    <property type="match status" value="1"/>
</dbReference>
<organism evidence="5">
    <name type="scientific">Dissoconium aciculare CBS 342.82</name>
    <dbReference type="NCBI Taxonomy" id="1314786"/>
    <lineage>
        <taxon>Eukaryota</taxon>
        <taxon>Fungi</taxon>
        <taxon>Dikarya</taxon>
        <taxon>Ascomycota</taxon>
        <taxon>Pezizomycotina</taxon>
        <taxon>Dothideomycetes</taxon>
        <taxon>Dothideomycetidae</taxon>
        <taxon>Mycosphaerellales</taxon>
        <taxon>Dissoconiaceae</taxon>
        <taxon>Dissoconium</taxon>
    </lineage>
</organism>
<evidence type="ECO:0000313" key="5">
    <source>
        <dbReference type="RefSeq" id="XP_033463125.1"/>
    </source>
</evidence>
<dbReference type="PROSITE" id="PS50088">
    <property type="entry name" value="ANK_REPEAT"/>
    <property type="match status" value="2"/>
</dbReference>
<dbReference type="GeneID" id="54358031"/>
<evidence type="ECO:0000256" key="1">
    <source>
        <dbReference type="ARBA" id="ARBA00022737"/>
    </source>
</evidence>
<name>A0A6J3MEP9_9PEZI</name>
<feature type="repeat" description="ANK" evidence="3">
    <location>
        <begin position="1"/>
        <end position="25"/>
    </location>
</feature>
<protein>
    <submittedName>
        <fullName evidence="5">Ankyrin</fullName>
    </submittedName>
</protein>